<comment type="subcellular location">
    <subcellularLocation>
        <location evidence="1 14">Cytoplasm</location>
    </subcellularLocation>
</comment>
<keyword evidence="7 13" id="KW-0479">Metal-binding</keyword>
<feature type="binding site" evidence="13">
    <location>
        <position position="283"/>
    </location>
    <ligand>
        <name>Fe cation</name>
        <dbReference type="ChEBI" id="CHEBI:24875"/>
        <label>1</label>
    </ligand>
</feature>
<keyword evidence="9 13" id="KW-0408">Iron</keyword>
<dbReference type="GO" id="GO:0005737">
    <property type="term" value="C:cytoplasm"/>
    <property type="evidence" value="ECO:0007669"/>
    <property type="project" value="UniProtKB-SubCell"/>
</dbReference>
<proteinExistence type="inferred from homology"/>
<reference evidence="16" key="1">
    <citation type="submission" date="2020-11" db="EMBL/GenBank/DDBJ databases">
        <authorList>
            <person name="Tran Van P."/>
        </authorList>
    </citation>
    <scope>NUCLEOTIDE SEQUENCE</scope>
</reference>
<dbReference type="InterPro" id="IPR049512">
    <property type="entry name" value="DJR-like_dom"/>
</dbReference>
<evidence type="ECO:0000256" key="1">
    <source>
        <dbReference type="ARBA" id="ARBA00004496"/>
    </source>
</evidence>
<evidence type="ECO:0000256" key="12">
    <source>
        <dbReference type="PIRSR" id="PIRSR607828-1"/>
    </source>
</evidence>
<feature type="binding site" evidence="12">
    <location>
        <position position="216"/>
    </location>
    <ligand>
        <name>substrate</name>
    </ligand>
</feature>
<evidence type="ECO:0000256" key="5">
    <source>
        <dbReference type="ARBA" id="ARBA00019269"/>
    </source>
</evidence>
<comment type="similarity">
    <text evidence="3 14">Belongs to the myo-inositol oxygenase family.</text>
</comment>
<dbReference type="Pfam" id="PF05153">
    <property type="entry name" value="MIOX"/>
    <property type="match status" value="1"/>
</dbReference>
<comment type="pathway">
    <text evidence="2 14">Polyol metabolism; myo-inositol degradation into D-glucuronate; D-glucuronate from myo-inositol: step 1/1.</text>
</comment>
<dbReference type="PANTHER" id="PTHR12588">
    <property type="entry name" value="MYOINOSITOL OXYGENASE"/>
    <property type="match status" value="1"/>
</dbReference>
<dbReference type="GO" id="GO:0019310">
    <property type="term" value="P:inositol catabolic process"/>
    <property type="evidence" value="ECO:0007669"/>
    <property type="project" value="UniProtKB-UniRule"/>
</dbReference>
<protein>
    <recommendedName>
        <fullName evidence="5 14">Inositol oxygenase</fullName>
        <ecNumber evidence="4 14">1.13.99.1</ecNumber>
    </recommendedName>
    <alternativeName>
        <fullName evidence="10 14">Myo-inositol oxygenase</fullName>
    </alternativeName>
</protein>
<evidence type="ECO:0000256" key="9">
    <source>
        <dbReference type="ARBA" id="ARBA00023004"/>
    </source>
</evidence>
<dbReference type="EMBL" id="OC316545">
    <property type="protein sequence ID" value="CAD7392424.1"/>
    <property type="molecule type" value="Genomic_DNA"/>
</dbReference>
<gene>
    <name evidence="16" type="ORF">TCEB3V08_LOCUS448</name>
</gene>
<sequence length="374" mass="43730">MMEESIDILNILNFAVFETALTSFRIPPPLLYPKGFKSIAPIFVFNATSQEDILKDGMITCRITFESEESIPAGRKAFCLIINDHELQTKLGVIDPSELLRPEPSFASKPVGQFRDFSIDPNDPIKERVRLTYVKMHTNQTVDFVNKRKEHWLKFDKFESTIMEALVKLNDLVDESDPDVDMPNIIHAFQTAERIRAEYPDLDWFHLTGLIHDLGKVMAFYDEPQWAVVGDTFPVGCDWGDSIVYRDTTFKNNPDGKNPKYNTKFGMYTKNCGLKNVTMSWGHDEYMYRVLKHNKSTLPKEALYMIRYHSFYPWHSSGDYMYLCDDEDMEMLKWILTFNKFDLYSKCEVVPDIEALMPYYQSLVDKYLPRIIKW</sequence>
<evidence type="ECO:0000256" key="4">
    <source>
        <dbReference type="ARBA" id="ARBA00011919"/>
    </source>
</evidence>
<dbReference type="EC" id="1.13.99.1" evidence="4 14"/>
<dbReference type="GO" id="GO:0050113">
    <property type="term" value="F:inositol oxygenase activity"/>
    <property type="evidence" value="ECO:0007669"/>
    <property type="project" value="UniProtKB-UniRule"/>
</dbReference>
<evidence type="ECO:0000256" key="7">
    <source>
        <dbReference type="ARBA" id="ARBA00022723"/>
    </source>
</evidence>
<dbReference type="SUPFAM" id="SSF109604">
    <property type="entry name" value="HD-domain/PDEase-like"/>
    <property type="match status" value="1"/>
</dbReference>
<comment type="cofactor">
    <cofactor evidence="13 14">
        <name>Fe cation</name>
        <dbReference type="ChEBI" id="CHEBI:24875"/>
    </cofactor>
    <text evidence="13 14">Binds 2 iron ions per subunit.</text>
</comment>
<dbReference type="AlphaFoldDB" id="A0A7R9GP97"/>
<feature type="binding site" evidence="13">
    <location>
        <position position="342"/>
    </location>
    <ligand>
        <name>Fe cation</name>
        <dbReference type="ChEBI" id="CHEBI:24875"/>
        <label>1</label>
    </ligand>
</feature>
<feature type="binding site" evidence="12">
    <location>
        <position position="115"/>
    </location>
    <ligand>
        <name>substrate</name>
    </ligand>
</feature>
<dbReference type="PANTHER" id="PTHR12588:SF0">
    <property type="entry name" value="INOSITOL OXYGENASE"/>
    <property type="match status" value="1"/>
</dbReference>
<evidence type="ECO:0000256" key="13">
    <source>
        <dbReference type="PIRSR" id="PIRSR607828-2"/>
    </source>
</evidence>
<feature type="binding site" evidence="12">
    <location>
        <begin position="230"/>
        <end position="231"/>
    </location>
    <ligand>
        <name>substrate</name>
    </ligand>
</feature>
<feature type="binding site" evidence="13">
    <location>
        <position position="187"/>
    </location>
    <ligand>
        <name>Fe cation</name>
        <dbReference type="ChEBI" id="CHEBI:24875"/>
        <label>1</label>
    </ligand>
</feature>
<feature type="binding site" evidence="13">
    <location>
        <position position="212"/>
    </location>
    <ligand>
        <name>Fe cation</name>
        <dbReference type="ChEBI" id="CHEBI:24875"/>
        <label>1</label>
    </ligand>
</feature>
<evidence type="ECO:0000313" key="16">
    <source>
        <dbReference type="EMBL" id="CAD7392424.1"/>
    </source>
</evidence>
<keyword evidence="6 14" id="KW-0963">Cytoplasm</keyword>
<evidence type="ECO:0000259" key="15">
    <source>
        <dbReference type="Pfam" id="PF21738"/>
    </source>
</evidence>
<evidence type="ECO:0000256" key="6">
    <source>
        <dbReference type="ARBA" id="ARBA00022490"/>
    </source>
</evidence>
<feature type="binding site" evidence="12">
    <location>
        <begin position="174"/>
        <end position="176"/>
    </location>
    <ligand>
        <name>substrate</name>
    </ligand>
</feature>
<evidence type="ECO:0000256" key="14">
    <source>
        <dbReference type="RuleBase" id="RU367039"/>
    </source>
</evidence>
<evidence type="ECO:0000256" key="8">
    <source>
        <dbReference type="ARBA" id="ARBA00023002"/>
    </source>
</evidence>
<evidence type="ECO:0000256" key="2">
    <source>
        <dbReference type="ARBA" id="ARBA00005167"/>
    </source>
</evidence>
<dbReference type="Pfam" id="PF21738">
    <property type="entry name" value="DJR-like_dom"/>
    <property type="match status" value="1"/>
</dbReference>
<keyword evidence="8 14" id="KW-0560">Oxidoreductase</keyword>
<evidence type="ECO:0000256" key="11">
    <source>
        <dbReference type="ARBA" id="ARBA00048271"/>
    </source>
</evidence>
<feature type="domain" description="Double jelly roll-like" evidence="15">
    <location>
        <begin position="22"/>
        <end position="85"/>
    </location>
</feature>
<dbReference type="InterPro" id="IPR007828">
    <property type="entry name" value="Inositol_oxygenase"/>
</dbReference>
<feature type="binding site" evidence="13">
    <location>
        <position position="309"/>
    </location>
    <ligand>
        <name>Fe cation</name>
        <dbReference type="ChEBI" id="CHEBI:24875"/>
        <label>1</label>
    </ligand>
</feature>
<accession>A0A7R9GP97</accession>
<evidence type="ECO:0000256" key="10">
    <source>
        <dbReference type="ARBA" id="ARBA00029668"/>
    </source>
</evidence>
<name>A0A7R9GP97_TIMCR</name>
<evidence type="ECO:0000256" key="3">
    <source>
        <dbReference type="ARBA" id="ARBA00005286"/>
    </source>
</evidence>
<dbReference type="UniPathway" id="UPA00111">
    <property type="reaction ID" value="UER00527"/>
</dbReference>
<feature type="binding site" evidence="12">
    <location>
        <begin position="309"/>
        <end position="310"/>
    </location>
    <ligand>
        <name>substrate</name>
    </ligand>
</feature>
<feature type="binding site" evidence="13">
    <location>
        <position position="213"/>
    </location>
    <ligand>
        <name>Fe cation</name>
        <dbReference type="ChEBI" id="CHEBI:24875"/>
        <label>1</label>
    </ligand>
</feature>
<dbReference type="GO" id="GO:0005506">
    <property type="term" value="F:iron ion binding"/>
    <property type="evidence" value="ECO:0007669"/>
    <property type="project" value="InterPro"/>
</dbReference>
<organism evidence="16">
    <name type="scientific">Timema cristinae</name>
    <name type="common">Walking stick</name>
    <dbReference type="NCBI Taxonomy" id="61476"/>
    <lineage>
        <taxon>Eukaryota</taxon>
        <taxon>Metazoa</taxon>
        <taxon>Ecdysozoa</taxon>
        <taxon>Arthropoda</taxon>
        <taxon>Hexapoda</taxon>
        <taxon>Insecta</taxon>
        <taxon>Pterygota</taxon>
        <taxon>Neoptera</taxon>
        <taxon>Polyneoptera</taxon>
        <taxon>Phasmatodea</taxon>
        <taxon>Timematodea</taxon>
        <taxon>Timematoidea</taxon>
        <taxon>Timematidae</taxon>
        <taxon>Timema</taxon>
    </lineage>
</organism>
<comment type="catalytic activity">
    <reaction evidence="11 14">
        <text>myo-inositol + O2 = D-glucuronate + H2O + H(+)</text>
        <dbReference type="Rhea" id="RHEA:23696"/>
        <dbReference type="ChEBI" id="CHEBI:15377"/>
        <dbReference type="ChEBI" id="CHEBI:15378"/>
        <dbReference type="ChEBI" id="CHEBI:15379"/>
        <dbReference type="ChEBI" id="CHEBI:17268"/>
        <dbReference type="ChEBI" id="CHEBI:58720"/>
        <dbReference type="EC" id="1.13.99.1"/>
    </reaction>
</comment>